<name>A0A2D3W2Q1_9BACT</name>
<keyword evidence="1" id="KW-0175">Coiled coil</keyword>
<accession>A0A2D3W2Q1</accession>
<dbReference type="Proteomes" id="UP000231638">
    <property type="component" value="Unassembled WGS sequence"/>
</dbReference>
<comment type="caution">
    <text evidence="3">The sequence shown here is derived from an EMBL/GenBank/DDBJ whole genome shotgun (WGS) entry which is preliminary data.</text>
</comment>
<dbReference type="AlphaFoldDB" id="A0A2D3W2Q1"/>
<dbReference type="Pfam" id="PF13118">
    <property type="entry name" value="DUF3972"/>
    <property type="match status" value="1"/>
</dbReference>
<dbReference type="EMBL" id="DLUG01000229">
    <property type="protein sequence ID" value="DAB35672.1"/>
    <property type="molecule type" value="Genomic_DNA"/>
</dbReference>
<sequence length="163" mass="18558">MNSWLEIEAFSRLVNLDIPAVRLLIDEGKLASKEEEGQCFVEISRSAQALIPATQGVVVEDGFSNTGNLTMSSEFVEKTVGAILSLHEKVLDAKEETLDALKSENRFLKEALFSMQELYDEDRKTIETLSKQIEFLKDELDFTKRKYKMMWNKAVEGYTPPTK</sequence>
<reference evidence="3 4" key="1">
    <citation type="journal article" date="2017" name="Front. Microbiol.">
        <title>Comparative Genomic Analysis of the Class Epsilonproteobacteria and Proposed Reclassification to Epsilonbacteraeota (phyl. nov.).</title>
        <authorList>
            <person name="Waite D.W."/>
            <person name="Vanwonterghem I."/>
            <person name="Rinke C."/>
            <person name="Parks D.H."/>
            <person name="Zhang Y."/>
            <person name="Takai K."/>
            <person name="Sievert S.M."/>
            <person name="Simon J."/>
            <person name="Campbell B.J."/>
            <person name="Hanson T.E."/>
            <person name="Woyke T."/>
            <person name="Klotz M.G."/>
            <person name="Hugenholtz P."/>
        </authorList>
    </citation>
    <scope>NUCLEOTIDE SEQUENCE [LARGE SCALE GENOMIC DNA]</scope>
    <source>
        <strain evidence="3">UBA11420</strain>
    </source>
</reference>
<evidence type="ECO:0000256" key="1">
    <source>
        <dbReference type="SAM" id="Coils"/>
    </source>
</evidence>
<gene>
    <name evidence="3" type="ORF">CFH80_08890</name>
</gene>
<protein>
    <submittedName>
        <fullName evidence="3">DUF3972 domain-containing protein</fullName>
    </submittedName>
</protein>
<proteinExistence type="predicted"/>
<evidence type="ECO:0000313" key="3">
    <source>
        <dbReference type="EMBL" id="DAB35672.1"/>
    </source>
</evidence>
<evidence type="ECO:0000313" key="4">
    <source>
        <dbReference type="Proteomes" id="UP000231638"/>
    </source>
</evidence>
<dbReference type="STRING" id="366522.GCA_001548055_00807"/>
<dbReference type="RefSeq" id="WP_039673190.1">
    <property type="nucleotide sequence ID" value="NZ_AP014724.1"/>
</dbReference>
<dbReference type="InterPro" id="IPR025002">
    <property type="entry name" value="DUF3972"/>
</dbReference>
<organism evidence="3 4">
    <name type="scientific">Sulfurospirillum cavolei</name>
    <dbReference type="NCBI Taxonomy" id="366522"/>
    <lineage>
        <taxon>Bacteria</taxon>
        <taxon>Pseudomonadati</taxon>
        <taxon>Campylobacterota</taxon>
        <taxon>Epsilonproteobacteria</taxon>
        <taxon>Campylobacterales</taxon>
        <taxon>Sulfurospirillaceae</taxon>
        <taxon>Sulfurospirillum</taxon>
    </lineage>
</organism>
<feature type="domain" description="DUF3972" evidence="2">
    <location>
        <begin position="10"/>
        <end position="134"/>
    </location>
</feature>
<evidence type="ECO:0000259" key="2">
    <source>
        <dbReference type="Pfam" id="PF13118"/>
    </source>
</evidence>
<feature type="coiled-coil region" evidence="1">
    <location>
        <begin position="84"/>
        <end position="146"/>
    </location>
</feature>